<dbReference type="InterPro" id="IPR009061">
    <property type="entry name" value="DNA-bd_dom_put_sf"/>
</dbReference>
<reference evidence="1 2" key="1">
    <citation type="submission" date="2020-07" db="EMBL/GenBank/DDBJ databases">
        <title>Sequencing the genomes of 1000 actinobacteria strains.</title>
        <authorList>
            <person name="Klenk H.-P."/>
        </authorList>
    </citation>
    <scope>NUCLEOTIDE SEQUENCE [LARGE SCALE GENOMIC DNA]</scope>
    <source>
        <strain evidence="1 2">DSM 15131</strain>
    </source>
</reference>
<dbReference type="GO" id="GO:0003677">
    <property type="term" value="F:DNA binding"/>
    <property type="evidence" value="ECO:0007669"/>
    <property type="project" value="UniProtKB-KW"/>
</dbReference>
<dbReference type="SUPFAM" id="SSF46955">
    <property type="entry name" value="Putative DNA-binding domain"/>
    <property type="match status" value="1"/>
</dbReference>
<proteinExistence type="predicted"/>
<keyword evidence="1" id="KW-0238">DNA-binding</keyword>
<comment type="caution">
    <text evidence="1">The sequence shown here is derived from an EMBL/GenBank/DDBJ whole genome shotgun (WGS) entry which is preliminary data.</text>
</comment>
<evidence type="ECO:0000313" key="1">
    <source>
        <dbReference type="EMBL" id="NYI45739.1"/>
    </source>
</evidence>
<name>A0A7Y9ZHV0_9ACTN</name>
<accession>A0A7Y9ZHV0</accession>
<gene>
    <name evidence="1" type="ORF">BJ993_002819</name>
</gene>
<evidence type="ECO:0000313" key="2">
    <source>
        <dbReference type="Proteomes" id="UP000562045"/>
    </source>
</evidence>
<dbReference type="EMBL" id="JACBZM010000001">
    <property type="protein sequence ID" value="NYI45739.1"/>
    <property type="molecule type" value="Genomic_DNA"/>
</dbReference>
<protein>
    <submittedName>
        <fullName evidence="1">Putative DNA-binding transcriptional regulator AlpA</fullName>
    </submittedName>
</protein>
<dbReference type="AlphaFoldDB" id="A0A7Y9ZHV0"/>
<organism evidence="1 2">
    <name type="scientific">Nocardioides aromaticivorans</name>
    <dbReference type="NCBI Taxonomy" id="200618"/>
    <lineage>
        <taxon>Bacteria</taxon>
        <taxon>Bacillati</taxon>
        <taxon>Actinomycetota</taxon>
        <taxon>Actinomycetes</taxon>
        <taxon>Propionibacteriales</taxon>
        <taxon>Nocardioidaceae</taxon>
        <taxon>Nocardioides</taxon>
    </lineage>
</organism>
<sequence length="96" mass="10941">MQEIRRRHLIAQAPIHSLGDCQVSRAAVAALGVGGDQMETVEEILTSSEVARWIRVSESTLCRWRQRGMGPRVTWMTSTCPRYRRSDVEQWLARAS</sequence>
<dbReference type="Proteomes" id="UP000562045">
    <property type="component" value="Unassembled WGS sequence"/>
</dbReference>